<evidence type="ECO:0000313" key="3">
    <source>
        <dbReference type="Proteomes" id="UP001187531"/>
    </source>
</evidence>
<evidence type="ECO:0000313" key="2">
    <source>
        <dbReference type="EMBL" id="KAK2711174.1"/>
    </source>
</evidence>
<dbReference type="InterPro" id="IPR000477">
    <property type="entry name" value="RT_dom"/>
</dbReference>
<dbReference type="Pfam" id="PF00078">
    <property type="entry name" value="RVT_1"/>
    <property type="match status" value="1"/>
</dbReference>
<reference evidence="2" key="1">
    <citation type="submission" date="2023-07" db="EMBL/GenBank/DDBJ databases">
        <title>Chromosome-level genome assembly of Artemia franciscana.</title>
        <authorList>
            <person name="Jo E."/>
        </authorList>
    </citation>
    <scope>NUCLEOTIDE SEQUENCE</scope>
    <source>
        <tissue evidence="2">Whole body</tissue>
    </source>
</reference>
<dbReference type="Proteomes" id="UP001187531">
    <property type="component" value="Unassembled WGS sequence"/>
</dbReference>
<gene>
    <name evidence="2" type="ORF">QYM36_012376</name>
</gene>
<dbReference type="AlphaFoldDB" id="A0AA88HQ32"/>
<keyword evidence="3" id="KW-1185">Reference proteome</keyword>
<dbReference type="PANTHER" id="PTHR36688:SF1">
    <property type="entry name" value="ENDONUCLEASE_EXONUCLEASE_PHOSPHATASE DOMAIN-CONTAINING PROTEIN"/>
    <property type="match status" value="1"/>
</dbReference>
<dbReference type="InterPro" id="IPR052560">
    <property type="entry name" value="RdDP_mobile_element"/>
</dbReference>
<organism evidence="2 3">
    <name type="scientific">Artemia franciscana</name>
    <name type="common">Brine shrimp</name>
    <name type="synonym">Artemia sanfranciscana</name>
    <dbReference type="NCBI Taxonomy" id="6661"/>
    <lineage>
        <taxon>Eukaryota</taxon>
        <taxon>Metazoa</taxon>
        <taxon>Ecdysozoa</taxon>
        <taxon>Arthropoda</taxon>
        <taxon>Crustacea</taxon>
        <taxon>Branchiopoda</taxon>
        <taxon>Anostraca</taxon>
        <taxon>Artemiidae</taxon>
        <taxon>Artemia</taxon>
    </lineage>
</organism>
<dbReference type="EMBL" id="JAVRJZ010000016">
    <property type="protein sequence ID" value="KAK2711174.1"/>
    <property type="molecule type" value="Genomic_DNA"/>
</dbReference>
<dbReference type="PANTHER" id="PTHR36688">
    <property type="entry name" value="ENDO/EXONUCLEASE/PHOSPHATASE DOMAIN-CONTAINING PROTEIN"/>
    <property type="match status" value="1"/>
</dbReference>
<protein>
    <recommendedName>
        <fullName evidence="1">Reverse transcriptase domain-containing protein</fullName>
    </recommendedName>
</protein>
<accession>A0AA88HQ32</accession>
<proteinExistence type="predicted"/>
<sequence>MTFGLQDVKDIISKLQPGATSPDGIHNLGLKSLPDTFVELLTELFNGSVIESAIPSEWNKATVISLLKTGKDPMLLNSYRPISFTSCVAKLIERVIKQKYLTPLSEYIQIEQLGFLLGRSTTYALVRLEHLIKQSFKKGKAVHVIFLDMDCAFDRVDMRQLIRKLSVLGLPDLLVIGSTNSSWVVKFRSPWGVPIQSLREKLTTLDSLKKLL</sequence>
<feature type="domain" description="Reverse transcriptase" evidence="1">
    <location>
        <begin position="73"/>
        <end position="174"/>
    </location>
</feature>
<evidence type="ECO:0000259" key="1">
    <source>
        <dbReference type="Pfam" id="PF00078"/>
    </source>
</evidence>
<name>A0AA88HQ32_ARTSF</name>
<comment type="caution">
    <text evidence="2">The sequence shown here is derived from an EMBL/GenBank/DDBJ whole genome shotgun (WGS) entry which is preliminary data.</text>
</comment>